<keyword evidence="6" id="KW-0902">Two-component regulatory system</keyword>
<gene>
    <name evidence="9" type="ORF">SAMN05660686_01072</name>
</gene>
<dbReference type="InterPro" id="IPR003594">
    <property type="entry name" value="HATPase_dom"/>
</dbReference>
<comment type="caution">
    <text evidence="9">The sequence shown here is derived from an EMBL/GenBank/DDBJ whole genome shotgun (WGS) entry which is preliminary data.</text>
</comment>
<keyword evidence="7" id="KW-0472">Membrane</keyword>
<dbReference type="Proteomes" id="UP000198615">
    <property type="component" value="Unassembled WGS sequence"/>
</dbReference>
<name>A0A8G2BFC9_9PROT</name>
<dbReference type="InterPro" id="IPR036097">
    <property type="entry name" value="HisK_dim/P_sf"/>
</dbReference>
<keyword evidence="3" id="KW-0597">Phosphoprotein</keyword>
<dbReference type="Gene3D" id="3.30.565.10">
    <property type="entry name" value="Histidine kinase-like ATPase, C-terminal domain"/>
    <property type="match status" value="1"/>
</dbReference>
<organism evidence="9 10">
    <name type="scientific">Thalassobaculum litoreum DSM 18839</name>
    <dbReference type="NCBI Taxonomy" id="1123362"/>
    <lineage>
        <taxon>Bacteria</taxon>
        <taxon>Pseudomonadati</taxon>
        <taxon>Pseudomonadota</taxon>
        <taxon>Alphaproteobacteria</taxon>
        <taxon>Rhodospirillales</taxon>
        <taxon>Thalassobaculaceae</taxon>
        <taxon>Thalassobaculum</taxon>
    </lineage>
</organism>
<dbReference type="SUPFAM" id="SSF47384">
    <property type="entry name" value="Homodimeric domain of signal transducing histidine kinase"/>
    <property type="match status" value="1"/>
</dbReference>
<keyword evidence="5 9" id="KW-0418">Kinase</keyword>
<dbReference type="InterPro" id="IPR003661">
    <property type="entry name" value="HisK_dim/P_dom"/>
</dbReference>
<dbReference type="PRINTS" id="PR00344">
    <property type="entry name" value="BCTRLSENSOR"/>
</dbReference>
<dbReference type="EMBL" id="FNBW01000003">
    <property type="protein sequence ID" value="SDF37700.1"/>
    <property type="molecule type" value="Genomic_DNA"/>
</dbReference>
<dbReference type="SMART" id="SM00387">
    <property type="entry name" value="HATPase_c"/>
    <property type="match status" value="1"/>
</dbReference>
<evidence type="ECO:0000256" key="4">
    <source>
        <dbReference type="ARBA" id="ARBA00022679"/>
    </source>
</evidence>
<dbReference type="SUPFAM" id="SSF55874">
    <property type="entry name" value="ATPase domain of HSP90 chaperone/DNA topoisomerase II/histidine kinase"/>
    <property type="match status" value="1"/>
</dbReference>
<keyword evidence="7" id="KW-0812">Transmembrane</keyword>
<feature type="transmembrane region" description="Helical" evidence="7">
    <location>
        <begin position="311"/>
        <end position="334"/>
    </location>
</feature>
<evidence type="ECO:0000313" key="9">
    <source>
        <dbReference type="EMBL" id="SDF37700.1"/>
    </source>
</evidence>
<evidence type="ECO:0000256" key="5">
    <source>
        <dbReference type="ARBA" id="ARBA00022777"/>
    </source>
</evidence>
<dbReference type="PANTHER" id="PTHR43711:SF26">
    <property type="entry name" value="SENSOR HISTIDINE KINASE RCSC"/>
    <property type="match status" value="1"/>
</dbReference>
<evidence type="ECO:0000256" key="1">
    <source>
        <dbReference type="ARBA" id="ARBA00000085"/>
    </source>
</evidence>
<evidence type="ECO:0000256" key="2">
    <source>
        <dbReference type="ARBA" id="ARBA00012438"/>
    </source>
</evidence>
<protein>
    <recommendedName>
        <fullName evidence="2">histidine kinase</fullName>
        <ecNumber evidence="2">2.7.13.3</ecNumber>
    </recommendedName>
</protein>
<proteinExistence type="predicted"/>
<evidence type="ECO:0000256" key="3">
    <source>
        <dbReference type="ARBA" id="ARBA00022553"/>
    </source>
</evidence>
<dbReference type="EC" id="2.7.13.3" evidence="2"/>
<dbReference type="Pfam" id="PF02518">
    <property type="entry name" value="HATPase_c"/>
    <property type="match status" value="1"/>
</dbReference>
<dbReference type="InterPro" id="IPR050736">
    <property type="entry name" value="Sensor_HK_Regulatory"/>
</dbReference>
<reference evidence="9 10" key="1">
    <citation type="submission" date="2016-10" db="EMBL/GenBank/DDBJ databases">
        <authorList>
            <person name="Varghese N."/>
            <person name="Submissions S."/>
        </authorList>
    </citation>
    <scope>NUCLEOTIDE SEQUENCE [LARGE SCALE GENOMIC DNA]</scope>
    <source>
        <strain evidence="9 10">DSM 18839</strain>
    </source>
</reference>
<evidence type="ECO:0000259" key="8">
    <source>
        <dbReference type="PROSITE" id="PS50109"/>
    </source>
</evidence>
<comment type="catalytic activity">
    <reaction evidence="1">
        <text>ATP + protein L-histidine = ADP + protein N-phospho-L-histidine.</text>
        <dbReference type="EC" id="2.7.13.3"/>
    </reaction>
</comment>
<evidence type="ECO:0000256" key="7">
    <source>
        <dbReference type="SAM" id="Phobius"/>
    </source>
</evidence>
<dbReference type="Gene3D" id="3.30.450.350">
    <property type="entry name" value="CHASE domain"/>
    <property type="match status" value="1"/>
</dbReference>
<evidence type="ECO:0000313" key="10">
    <source>
        <dbReference type="Proteomes" id="UP000198615"/>
    </source>
</evidence>
<feature type="transmembrane region" description="Helical" evidence="7">
    <location>
        <begin position="210"/>
        <end position="230"/>
    </location>
</feature>
<dbReference type="InterPro" id="IPR042240">
    <property type="entry name" value="CHASE_sf"/>
</dbReference>
<dbReference type="AlphaFoldDB" id="A0A8G2BFC9"/>
<feature type="domain" description="Histidine kinase" evidence="8">
    <location>
        <begin position="370"/>
        <end position="593"/>
    </location>
</feature>
<dbReference type="PROSITE" id="PS50109">
    <property type="entry name" value="HIS_KIN"/>
    <property type="match status" value="1"/>
</dbReference>
<keyword evidence="10" id="KW-1185">Reference proteome</keyword>
<dbReference type="SMART" id="SM00388">
    <property type="entry name" value="HisKA"/>
    <property type="match status" value="1"/>
</dbReference>
<sequence length="597" mass="63998">MNPPGASRLGASRVGASRLGGSVSFGAFALVLLLSLCGVAASVLGALRLAESSRQNWLERGRMEALELSSAVDGALLQVEAQLGALVTLFHSSSFVEADELSRAEANLPSDGLSVTLSGLAFAAILDDSERRRYEDRRGIVLSVPGNPDKPSPSWASHFPVMLASQGRPQFHEGADLAAIAPLRSMALSATRLERTVVMSPTFQMVDRRFAALAVSAPNGGTPGLLLGILDVDELFERMVRWELPGLSMRLLEYPGSWELDSEPKTVRGVAEPPNEAVATFDHRFTHGEARWHLQWSLLPSFEGGVDTVPAFMLGIGGSMLSLLVGLALCLLIYQNALIRQRVDERTAELSDALNRAEAGNQAKTNFLAVIGHELRTPLNAVIGFADLLESRQPTDEARSYVNFVRGGGRHLLRLVNALLEVAQAETGELALEESEIDVTQMIAEAVRSVDASVMAPGVAIALDLAEGLPTVRGDRERLQLVVVNLVLNAIRAAGEGGRVAVGAWRGPEDGDIPNGGVRIRVCDTGSGMTENQVQASLQLFEQVESPMNRRHEGLGIGLPLCRHLVRLHGGTLEIDTRPGQGTAVTVDLPPHRILSR</sequence>
<keyword evidence="7" id="KW-1133">Transmembrane helix</keyword>
<dbReference type="CDD" id="cd00082">
    <property type="entry name" value="HisKA"/>
    <property type="match status" value="1"/>
</dbReference>
<dbReference type="Pfam" id="PF00512">
    <property type="entry name" value="HisKA"/>
    <property type="match status" value="1"/>
</dbReference>
<dbReference type="InterPro" id="IPR004358">
    <property type="entry name" value="Sig_transdc_His_kin-like_C"/>
</dbReference>
<evidence type="ECO:0000256" key="6">
    <source>
        <dbReference type="ARBA" id="ARBA00023012"/>
    </source>
</evidence>
<accession>A0A8G2BFC9</accession>
<dbReference type="PANTHER" id="PTHR43711">
    <property type="entry name" value="TWO-COMPONENT HISTIDINE KINASE"/>
    <property type="match status" value="1"/>
</dbReference>
<keyword evidence="4" id="KW-0808">Transferase</keyword>
<dbReference type="GO" id="GO:0000155">
    <property type="term" value="F:phosphorelay sensor kinase activity"/>
    <property type="evidence" value="ECO:0007669"/>
    <property type="project" value="InterPro"/>
</dbReference>
<dbReference type="InterPro" id="IPR036890">
    <property type="entry name" value="HATPase_C_sf"/>
</dbReference>
<dbReference type="Gene3D" id="1.10.287.130">
    <property type="match status" value="1"/>
</dbReference>
<dbReference type="InterPro" id="IPR005467">
    <property type="entry name" value="His_kinase_dom"/>
</dbReference>
<feature type="transmembrane region" description="Helical" evidence="7">
    <location>
        <begin position="25"/>
        <end position="50"/>
    </location>
</feature>